<organism evidence="5 6">
    <name type="scientific">Zizania palustris</name>
    <name type="common">Northern wild rice</name>
    <dbReference type="NCBI Taxonomy" id="103762"/>
    <lineage>
        <taxon>Eukaryota</taxon>
        <taxon>Viridiplantae</taxon>
        <taxon>Streptophyta</taxon>
        <taxon>Embryophyta</taxon>
        <taxon>Tracheophyta</taxon>
        <taxon>Spermatophyta</taxon>
        <taxon>Magnoliopsida</taxon>
        <taxon>Liliopsida</taxon>
        <taxon>Poales</taxon>
        <taxon>Poaceae</taxon>
        <taxon>BOP clade</taxon>
        <taxon>Oryzoideae</taxon>
        <taxon>Oryzeae</taxon>
        <taxon>Zizaniinae</taxon>
        <taxon>Zizania</taxon>
    </lineage>
</organism>
<proteinExistence type="predicted"/>
<feature type="compositionally biased region" description="Basic and acidic residues" evidence="3">
    <location>
        <begin position="17"/>
        <end position="29"/>
    </location>
</feature>
<evidence type="ECO:0000259" key="4">
    <source>
        <dbReference type="PROSITE" id="PS51293"/>
    </source>
</evidence>
<dbReference type="GO" id="GO:0006357">
    <property type="term" value="P:regulation of transcription by RNA polymerase II"/>
    <property type="evidence" value="ECO:0007669"/>
    <property type="project" value="TreeGrafter"/>
</dbReference>
<evidence type="ECO:0000256" key="1">
    <source>
        <dbReference type="ARBA" id="ARBA00004123"/>
    </source>
</evidence>
<dbReference type="Pfam" id="PF00249">
    <property type="entry name" value="Myb_DNA-binding"/>
    <property type="match status" value="1"/>
</dbReference>
<keyword evidence="6" id="KW-1185">Reference proteome</keyword>
<protein>
    <recommendedName>
        <fullName evidence="4">SANT domain-containing protein</fullName>
    </recommendedName>
</protein>
<dbReference type="OrthoDB" id="2339771at2759"/>
<dbReference type="AlphaFoldDB" id="A0A8J5VIZ2"/>
<reference evidence="5" key="1">
    <citation type="journal article" date="2021" name="bioRxiv">
        <title>Whole Genome Assembly and Annotation of Northern Wild Rice, Zizania palustris L., Supports a Whole Genome Duplication in the Zizania Genus.</title>
        <authorList>
            <person name="Haas M."/>
            <person name="Kono T."/>
            <person name="Macchietto M."/>
            <person name="Millas R."/>
            <person name="McGilp L."/>
            <person name="Shao M."/>
            <person name="Duquette J."/>
            <person name="Hirsch C.N."/>
            <person name="Kimball J."/>
        </authorList>
    </citation>
    <scope>NUCLEOTIDE SEQUENCE</scope>
    <source>
        <tissue evidence="5">Fresh leaf tissue</tissue>
    </source>
</reference>
<accession>A0A8J5VIZ2</accession>
<dbReference type="SMART" id="SM01135">
    <property type="entry name" value="DIRP"/>
    <property type="match status" value="1"/>
</dbReference>
<dbReference type="InterPro" id="IPR033471">
    <property type="entry name" value="DIRP"/>
</dbReference>
<evidence type="ECO:0000256" key="3">
    <source>
        <dbReference type="SAM" id="MobiDB-lite"/>
    </source>
</evidence>
<feature type="region of interest" description="Disordered" evidence="3">
    <location>
        <begin position="246"/>
        <end position="283"/>
    </location>
</feature>
<feature type="region of interest" description="Disordered" evidence="3">
    <location>
        <begin position="134"/>
        <end position="157"/>
    </location>
</feature>
<dbReference type="EMBL" id="JAAALK010000290">
    <property type="protein sequence ID" value="KAG8045963.1"/>
    <property type="molecule type" value="Genomic_DNA"/>
</dbReference>
<dbReference type="InterPro" id="IPR017884">
    <property type="entry name" value="SANT_dom"/>
</dbReference>
<feature type="region of interest" description="Disordered" evidence="3">
    <location>
        <begin position="1"/>
        <end position="30"/>
    </location>
</feature>
<dbReference type="PROSITE" id="PS51293">
    <property type="entry name" value="SANT"/>
    <property type="match status" value="1"/>
</dbReference>
<dbReference type="PANTHER" id="PTHR21689:SF5">
    <property type="entry name" value="PROTEIN ALWAYS EARLY 1-RELATED"/>
    <property type="match status" value="1"/>
</dbReference>
<dbReference type="Proteomes" id="UP000729402">
    <property type="component" value="Unassembled WGS sequence"/>
</dbReference>
<dbReference type="GO" id="GO:0017053">
    <property type="term" value="C:transcription repressor complex"/>
    <property type="evidence" value="ECO:0007669"/>
    <property type="project" value="InterPro"/>
</dbReference>
<dbReference type="InterPro" id="IPR010561">
    <property type="entry name" value="LIN-9/ALY1"/>
</dbReference>
<dbReference type="PANTHER" id="PTHR21689">
    <property type="entry name" value="LIN-9"/>
    <property type="match status" value="1"/>
</dbReference>
<sequence length="867" mass="97468">MGPAKGSRTITKITIKGYEDHQHQEDPPRSRKIKLKKRKMPDLGPQWNKEELMRFYEAYHQHGTNWKKISAAVGGKSADTVEALYSVHRTFLSLPEREGTAMGFIALVTGHHNVLEESPSHKESEQTIRVYRKTRKRGEATQQKEDEAPLAHRSYQERTSGLSSFKKSYLGEIGMCIPRHHFGKRTPRVPVTVPADMNVANAATPEIENAIDNEYQYPIFMMNGCSADGGSGISESTKIVQSQTFLEPKGTGDSQISQTPLCLKKRRTEQSMDQGQTSKDVDETTMVAKEGSELCTQSLTDIFSPDEMLVLDVLESLVIVPSKMSLPKTNIPSGTLGKKISAGPCSVEISKRRKQVGECSVSKTRNKRRKKLIAEEVPAEKPNISNNLVLPERQVNATECPLNSDPERGTIDLPESMVNISTEVPDLPTQIMPEINISRRSKRKSKRQCGSEYAICNGADNLQARKLHHCLSSVSLRRWCTYEWFYSAVDYPWFMNNEFVSYLNFAKLNHLSRLTRSEWSTIRSSLGKPRRFSDHFLVVEKEKLEDYRKNVRQYYAQLSEGLRDSLPADLARPFSIGQQVIVRHPSTRELCNGEVVMMQQDCYKVQFDRPDLGVDAVKDTDCMPVNWLDILPDNLKKRNFLSNNSHTTVEVEQVPGLTSKENQDHISGVSTSEPSKTMHITSDEQLKVEIAVDRERLSNESTSGKSAPLHSLQSVDTVQSRDWSEHSNWHDDELDSHVTSFLQMSLSQAKQMVEQVMQTIPGNGKNSVEETCIPNGATDCVSPEPEAAGDAELPINLIFNCIATVLAIKRLSDTRHPPDNTARVLERACLMLHPSCSENLGIYNDIQYYISTIKNQILALVPSASTM</sequence>
<comment type="subcellular location">
    <subcellularLocation>
        <location evidence="1">Nucleus</location>
    </subcellularLocation>
</comment>
<comment type="caution">
    <text evidence="5">The sequence shown here is derived from an EMBL/GenBank/DDBJ whole genome shotgun (WGS) entry which is preliminary data.</text>
</comment>
<name>A0A8J5VIZ2_ZIZPA</name>
<dbReference type="InterPro" id="IPR001005">
    <property type="entry name" value="SANT/Myb"/>
</dbReference>
<dbReference type="GO" id="GO:0005654">
    <property type="term" value="C:nucleoplasm"/>
    <property type="evidence" value="ECO:0007669"/>
    <property type="project" value="TreeGrafter"/>
</dbReference>
<dbReference type="EMBL" id="JAAALK010000290">
    <property type="protein sequence ID" value="KAG8045964.1"/>
    <property type="molecule type" value="Genomic_DNA"/>
</dbReference>
<dbReference type="Pfam" id="PF06584">
    <property type="entry name" value="DIRP"/>
    <property type="match status" value="1"/>
</dbReference>
<feature type="compositionally biased region" description="Basic and acidic residues" evidence="3">
    <location>
        <begin position="137"/>
        <end position="156"/>
    </location>
</feature>
<keyword evidence="2" id="KW-0539">Nucleus</keyword>
<evidence type="ECO:0000256" key="2">
    <source>
        <dbReference type="ARBA" id="ARBA00023242"/>
    </source>
</evidence>
<dbReference type="GO" id="GO:0006351">
    <property type="term" value="P:DNA-templated transcription"/>
    <property type="evidence" value="ECO:0007669"/>
    <property type="project" value="InterPro"/>
</dbReference>
<evidence type="ECO:0000313" key="5">
    <source>
        <dbReference type="EMBL" id="KAG8045964.1"/>
    </source>
</evidence>
<feature type="domain" description="SANT" evidence="4">
    <location>
        <begin position="42"/>
        <end position="99"/>
    </location>
</feature>
<dbReference type="CDD" id="cd00167">
    <property type="entry name" value="SANT"/>
    <property type="match status" value="1"/>
</dbReference>
<evidence type="ECO:0000313" key="6">
    <source>
        <dbReference type="Proteomes" id="UP000729402"/>
    </source>
</evidence>
<gene>
    <name evidence="5" type="ORF">GUJ93_ZPchr0008g12899</name>
</gene>
<reference evidence="5" key="2">
    <citation type="submission" date="2021-02" db="EMBL/GenBank/DDBJ databases">
        <authorList>
            <person name="Kimball J.A."/>
            <person name="Haas M.W."/>
            <person name="Macchietto M."/>
            <person name="Kono T."/>
            <person name="Duquette J."/>
            <person name="Shao M."/>
        </authorList>
    </citation>
    <scope>NUCLEOTIDE SEQUENCE</scope>
    <source>
        <tissue evidence="5">Fresh leaf tissue</tissue>
    </source>
</reference>
<dbReference type="GO" id="GO:0051726">
    <property type="term" value="P:regulation of cell cycle"/>
    <property type="evidence" value="ECO:0007669"/>
    <property type="project" value="TreeGrafter"/>
</dbReference>
<dbReference type="GO" id="GO:0003677">
    <property type="term" value="F:DNA binding"/>
    <property type="evidence" value="ECO:0007669"/>
    <property type="project" value="TreeGrafter"/>
</dbReference>